<dbReference type="AlphaFoldDB" id="A0AAD2DLD6"/>
<dbReference type="GO" id="GO:2000008">
    <property type="term" value="P:regulation of protein localization to cell surface"/>
    <property type="evidence" value="ECO:0007669"/>
    <property type="project" value="TreeGrafter"/>
</dbReference>
<keyword evidence="1 2" id="KW-0732">Signal</keyword>
<sequence length="111" mass="11691">MLFLVIATSAVSMSSHVAAAPHPQLSAFGALSDEVLKVEGFLPCLESLTSLEACTVDIFKAVFGLPLRTSCCQVVNKIAKTCLPEGIPFSQVFLPTALENCVIAPEPPTSI</sequence>
<dbReference type="PANTHER" id="PTHR31181:SF67">
    <property type="entry name" value="PROLAMIN-LIKE PROTEIN (DUF1278)"/>
    <property type="match status" value="1"/>
</dbReference>
<accession>A0AAD2DLD6</accession>
<reference evidence="4" key="1">
    <citation type="submission" date="2023-05" db="EMBL/GenBank/DDBJ databases">
        <authorList>
            <person name="Huff M."/>
        </authorList>
    </citation>
    <scope>NUCLEOTIDE SEQUENCE</scope>
</reference>
<dbReference type="Pfam" id="PF05617">
    <property type="entry name" value="Prolamin_like"/>
    <property type="match status" value="1"/>
</dbReference>
<proteinExistence type="predicted"/>
<dbReference type="InterPro" id="IPR008502">
    <property type="entry name" value="Prolamin-like"/>
</dbReference>
<feature type="chain" id="PRO_5042144772" description="Prolamin-like domain-containing protein" evidence="2">
    <location>
        <begin position="20"/>
        <end position="111"/>
    </location>
</feature>
<dbReference type="EMBL" id="OU503039">
    <property type="protein sequence ID" value="CAI9758922.1"/>
    <property type="molecule type" value="Genomic_DNA"/>
</dbReference>
<evidence type="ECO:0000259" key="3">
    <source>
        <dbReference type="Pfam" id="PF05617"/>
    </source>
</evidence>
<evidence type="ECO:0000256" key="2">
    <source>
        <dbReference type="SAM" id="SignalP"/>
    </source>
</evidence>
<dbReference type="PANTHER" id="PTHR31181">
    <property type="entry name" value="EGG CELL-SECRETED PROTEIN 1.4"/>
    <property type="match status" value="1"/>
</dbReference>
<dbReference type="Proteomes" id="UP000834106">
    <property type="component" value="Chromosome 4"/>
</dbReference>
<dbReference type="GO" id="GO:0009567">
    <property type="term" value="P:double fertilization forming a zygote and endosperm"/>
    <property type="evidence" value="ECO:0007669"/>
    <property type="project" value="TreeGrafter"/>
</dbReference>
<evidence type="ECO:0000256" key="1">
    <source>
        <dbReference type="ARBA" id="ARBA00022729"/>
    </source>
</evidence>
<feature type="signal peptide" evidence="2">
    <location>
        <begin position="1"/>
        <end position="19"/>
    </location>
</feature>
<dbReference type="GO" id="GO:0080155">
    <property type="term" value="P:regulation of double fertilization forming a zygote and endosperm"/>
    <property type="evidence" value="ECO:0007669"/>
    <property type="project" value="TreeGrafter"/>
</dbReference>
<dbReference type="GO" id="GO:0005576">
    <property type="term" value="C:extracellular region"/>
    <property type="evidence" value="ECO:0007669"/>
    <property type="project" value="TreeGrafter"/>
</dbReference>
<dbReference type="GO" id="GO:0031982">
    <property type="term" value="C:vesicle"/>
    <property type="evidence" value="ECO:0007669"/>
    <property type="project" value="TreeGrafter"/>
</dbReference>
<feature type="domain" description="Prolamin-like" evidence="3">
    <location>
        <begin position="44"/>
        <end position="90"/>
    </location>
</feature>
<evidence type="ECO:0000313" key="5">
    <source>
        <dbReference type="Proteomes" id="UP000834106"/>
    </source>
</evidence>
<organism evidence="4 5">
    <name type="scientific">Fraxinus pennsylvanica</name>
    <dbReference type="NCBI Taxonomy" id="56036"/>
    <lineage>
        <taxon>Eukaryota</taxon>
        <taxon>Viridiplantae</taxon>
        <taxon>Streptophyta</taxon>
        <taxon>Embryophyta</taxon>
        <taxon>Tracheophyta</taxon>
        <taxon>Spermatophyta</taxon>
        <taxon>Magnoliopsida</taxon>
        <taxon>eudicotyledons</taxon>
        <taxon>Gunneridae</taxon>
        <taxon>Pentapetalae</taxon>
        <taxon>asterids</taxon>
        <taxon>lamiids</taxon>
        <taxon>Lamiales</taxon>
        <taxon>Oleaceae</taxon>
        <taxon>Oleeae</taxon>
        <taxon>Fraxinus</taxon>
    </lineage>
</organism>
<gene>
    <name evidence="4" type="ORF">FPE_LOCUS6352</name>
</gene>
<evidence type="ECO:0000313" key="4">
    <source>
        <dbReference type="EMBL" id="CAI9758922.1"/>
    </source>
</evidence>
<protein>
    <recommendedName>
        <fullName evidence="3">Prolamin-like domain-containing protein</fullName>
    </recommendedName>
</protein>
<keyword evidence="5" id="KW-1185">Reference proteome</keyword>
<name>A0AAD2DLD6_9LAMI</name>